<organism evidence="1 2">
    <name type="scientific">Plakobranchus ocellatus</name>
    <dbReference type="NCBI Taxonomy" id="259542"/>
    <lineage>
        <taxon>Eukaryota</taxon>
        <taxon>Metazoa</taxon>
        <taxon>Spiralia</taxon>
        <taxon>Lophotrochozoa</taxon>
        <taxon>Mollusca</taxon>
        <taxon>Gastropoda</taxon>
        <taxon>Heterobranchia</taxon>
        <taxon>Euthyneura</taxon>
        <taxon>Panpulmonata</taxon>
        <taxon>Sacoglossa</taxon>
        <taxon>Placobranchoidea</taxon>
        <taxon>Plakobranchidae</taxon>
        <taxon>Plakobranchus</taxon>
    </lineage>
</organism>
<dbReference type="SUPFAM" id="SSF63491">
    <property type="entry name" value="BAG domain"/>
    <property type="match status" value="1"/>
</dbReference>
<evidence type="ECO:0000313" key="1">
    <source>
        <dbReference type="EMBL" id="GFO05998.1"/>
    </source>
</evidence>
<keyword evidence="2" id="KW-1185">Reference proteome</keyword>
<gene>
    <name evidence="1" type="ORF">PoB_003250300</name>
</gene>
<dbReference type="AlphaFoldDB" id="A0AAV4AHI7"/>
<sequence length="119" mass="13243">MILLDGISFQVHQGFVDTGNQLMALAGIRQAVDTVKEKLLLLIKELNAISLDHRNYEGQAKRRETLDSAQRQVDKCSDVSASIFHKLAQSQQLAQTGTLYPGDPLLATARVRRNQKRGN</sequence>
<dbReference type="Proteomes" id="UP000735302">
    <property type="component" value="Unassembled WGS sequence"/>
</dbReference>
<accession>A0AAV4AHI7</accession>
<dbReference type="GO" id="GO:0051087">
    <property type="term" value="F:protein-folding chaperone binding"/>
    <property type="evidence" value="ECO:0007669"/>
    <property type="project" value="InterPro"/>
</dbReference>
<dbReference type="EMBL" id="BLXT01003757">
    <property type="protein sequence ID" value="GFO05998.1"/>
    <property type="molecule type" value="Genomic_DNA"/>
</dbReference>
<reference evidence="1 2" key="1">
    <citation type="journal article" date="2021" name="Elife">
        <title>Chloroplast acquisition without the gene transfer in kleptoplastic sea slugs, Plakobranchus ocellatus.</title>
        <authorList>
            <person name="Maeda T."/>
            <person name="Takahashi S."/>
            <person name="Yoshida T."/>
            <person name="Shimamura S."/>
            <person name="Takaki Y."/>
            <person name="Nagai Y."/>
            <person name="Toyoda A."/>
            <person name="Suzuki Y."/>
            <person name="Arimoto A."/>
            <person name="Ishii H."/>
            <person name="Satoh N."/>
            <person name="Nishiyama T."/>
            <person name="Hasebe M."/>
            <person name="Maruyama T."/>
            <person name="Minagawa J."/>
            <person name="Obokata J."/>
            <person name="Shigenobu S."/>
        </authorList>
    </citation>
    <scope>NUCLEOTIDE SEQUENCE [LARGE SCALE GENOMIC DNA]</scope>
</reference>
<dbReference type="Gene3D" id="1.20.58.120">
    <property type="entry name" value="BAG domain"/>
    <property type="match status" value="1"/>
</dbReference>
<name>A0AAV4AHI7_9GAST</name>
<protein>
    <submittedName>
        <fullName evidence="1">Uncharacterized protein</fullName>
    </submittedName>
</protein>
<proteinExistence type="predicted"/>
<comment type="caution">
    <text evidence="1">The sequence shown here is derived from an EMBL/GenBank/DDBJ whole genome shotgun (WGS) entry which is preliminary data.</text>
</comment>
<evidence type="ECO:0000313" key="2">
    <source>
        <dbReference type="Proteomes" id="UP000735302"/>
    </source>
</evidence>
<dbReference type="InterPro" id="IPR036533">
    <property type="entry name" value="BAG_dom_sf"/>
</dbReference>